<name>A0A0R0BN49_9GAMM</name>
<sequence>MSEPKSDPRPATAPVRALDAVMSSRSGNPLRRALWLDELDRTLRGHLPPTLAGQCRLANVDGEHLVFLVQSPLWHARLRLAENTLIDAARSIGLKVTRVTIKTASAPLRPQTPAPHNGPAAVSPTTRNGLRDALAALDDVLNPTSSKDR</sequence>
<accession>A0A7W3YU93</accession>
<dbReference type="EMBL" id="JACIUV010000001">
    <property type="protein sequence ID" value="MBB1115549.1"/>
    <property type="molecule type" value="Genomic_DNA"/>
</dbReference>
<dbReference type="RefSeq" id="WP_057667656.1">
    <property type="nucleotide sequence ID" value="NZ_JACIUV010000001.1"/>
</dbReference>
<evidence type="ECO:0000256" key="1">
    <source>
        <dbReference type="SAM" id="MobiDB-lite"/>
    </source>
</evidence>
<dbReference type="InterPro" id="IPR007922">
    <property type="entry name" value="DciA-like"/>
</dbReference>
<dbReference type="EMBL" id="LDJH01000031">
    <property type="protein sequence ID" value="KRG54547.1"/>
    <property type="molecule type" value="Genomic_DNA"/>
</dbReference>
<dbReference type="Pfam" id="PF05258">
    <property type="entry name" value="DciA"/>
    <property type="match status" value="1"/>
</dbReference>
<dbReference type="AlphaFoldDB" id="A0A0R0BN49"/>
<evidence type="ECO:0000313" key="2">
    <source>
        <dbReference type="EMBL" id="KRG54547.1"/>
    </source>
</evidence>
<comment type="caution">
    <text evidence="2">The sequence shown here is derived from an EMBL/GenBank/DDBJ whole genome shotgun (WGS) entry which is preliminary data.</text>
</comment>
<keyword evidence="4" id="KW-1185">Reference proteome</keyword>
<evidence type="ECO:0000313" key="4">
    <source>
        <dbReference type="Proteomes" id="UP000051254"/>
    </source>
</evidence>
<organism evidence="2 4">
    <name type="scientific">Stenotrophomonas koreensis</name>
    <dbReference type="NCBI Taxonomy" id="266128"/>
    <lineage>
        <taxon>Bacteria</taxon>
        <taxon>Pseudomonadati</taxon>
        <taxon>Pseudomonadota</taxon>
        <taxon>Gammaproteobacteria</taxon>
        <taxon>Lysobacterales</taxon>
        <taxon>Lysobacteraceae</taxon>
        <taxon>Stenotrophomonas</taxon>
    </lineage>
</organism>
<reference evidence="2 4" key="1">
    <citation type="submission" date="2015-05" db="EMBL/GenBank/DDBJ databases">
        <title>Genome sequencing and analysis of members of genus Stenotrophomonas.</title>
        <authorList>
            <person name="Patil P.P."/>
            <person name="Midha S."/>
            <person name="Patil P.B."/>
        </authorList>
    </citation>
    <scope>NUCLEOTIDE SEQUENCE [LARGE SCALE GENOMIC DNA]</scope>
    <source>
        <strain evidence="2 4">DSM 17805</strain>
    </source>
</reference>
<dbReference type="Proteomes" id="UP000051254">
    <property type="component" value="Unassembled WGS sequence"/>
</dbReference>
<protein>
    <submittedName>
        <fullName evidence="3">DUF721 domain-containing protein</fullName>
    </submittedName>
</protein>
<evidence type="ECO:0000313" key="3">
    <source>
        <dbReference type="EMBL" id="MBB1115549.1"/>
    </source>
</evidence>
<dbReference type="STRING" id="266128.ABB25_13530"/>
<dbReference type="OrthoDB" id="5801779at2"/>
<accession>A0A0R0BN49</accession>
<proteinExistence type="predicted"/>
<dbReference type="PATRIC" id="fig|266128.3.peg.1836"/>
<feature type="region of interest" description="Disordered" evidence="1">
    <location>
        <begin position="105"/>
        <end position="149"/>
    </location>
</feature>
<dbReference type="Proteomes" id="UP000550609">
    <property type="component" value="Unassembled WGS sequence"/>
</dbReference>
<reference evidence="3 5" key="2">
    <citation type="submission" date="2020-08" db="EMBL/GenBank/DDBJ databases">
        <title>Stenotrophomonas sp. W1S232.</title>
        <authorList>
            <person name="Deng Y."/>
        </authorList>
    </citation>
    <scope>NUCLEOTIDE SEQUENCE [LARGE SCALE GENOMIC DNA]</scope>
    <source>
        <strain evidence="3 5">W1S232</strain>
    </source>
</reference>
<evidence type="ECO:0000313" key="5">
    <source>
        <dbReference type="Proteomes" id="UP000550609"/>
    </source>
</evidence>
<gene>
    <name evidence="2" type="ORF">ABB25_13530</name>
    <name evidence="3" type="ORF">H4O09_00515</name>
</gene>